<evidence type="ECO:0000313" key="2">
    <source>
        <dbReference type="EMBL" id="AUB36543.1"/>
    </source>
</evidence>
<feature type="transmembrane region" description="Helical" evidence="1">
    <location>
        <begin position="27"/>
        <end position="44"/>
    </location>
</feature>
<proteinExistence type="predicted"/>
<protein>
    <submittedName>
        <fullName evidence="2">Uncharacterized protein</fullName>
    </submittedName>
</protein>
<sequence length="47" mass="5446">MWQACIFCYVFCSPSHKAQIFPLFPLYIIWGLSVGFSEAIAILYDQK</sequence>
<dbReference type="EMBL" id="CP024785">
    <property type="protein sequence ID" value="AUB36543.1"/>
    <property type="molecule type" value="Genomic_DNA"/>
</dbReference>
<keyword evidence="1" id="KW-0472">Membrane</keyword>
<evidence type="ECO:0000256" key="1">
    <source>
        <dbReference type="SAM" id="Phobius"/>
    </source>
</evidence>
<keyword evidence="1" id="KW-1133">Transmembrane helix</keyword>
<reference evidence="2 3" key="1">
    <citation type="submission" date="2017-11" db="EMBL/GenBank/DDBJ databases">
        <title>Complete genome of a free-living desiccation-tolerant cyanobacterium and its photosynthetic adaptation to extreme terrestrial habitat.</title>
        <authorList>
            <person name="Shang J."/>
        </authorList>
    </citation>
    <scope>NUCLEOTIDE SEQUENCE [LARGE SCALE GENOMIC DNA]</scope>
    <source>
        <strain evidence="2 3">CCNUN1</strain>
    </source>
</reference>
<accession>A0A2K8SML3</accession>
<name>A0A2K8SML3_9NOSO</name>
<dbReference type="AlphaFoldDB" id="A0A2K8SML3"/>
<keyword evidence="1" id="KW-0812">Transmembrane</keyword>
<organism evidence="2 3">
    <name type="scientific">Nostoc flagelliforme CCNUN1</name>
    <dbReference type="NCBI Taxonomy" id="2038116"/>
    <lineage>
        <taxon>Bacteria</taxon>
        <taxon>Bacillati</taxon>
        <taxon>Cyanobacteriota</taxon>
        <taxon>Cyanophyceae</taxon>
        <taxon>Nostocales</taxon>
        <taxon>Nostocaceae</taxon>
        <taxon>Nostoc</taxon>
    </lineage>
</organism>
<gene>
    <name evidence="2" type="ORF">COO91_02458</name>
</gene>
<dbReference type="KEGG" id="nfl:COO91_02458"/>
<keyword evidence="3" id="KW-1185">Reference proteome</keyword>
<dbReference type="Proteomes" id="UP000232003">
    <property type="component" value="Chromosome"/>
</dbReference>
<evidence type="ECO:0000313" key="3">
    <source>
        <dbReference type="Proteomes" id="UP000232003"/>
    </source>
</evidence>